<organism evidence="2 5">
    <name type="scientific">Orbilia oligospora</name>
    <name type="common">Nematode-trapping fungus</name>
    <name type="synonym">Arthrobotrys oligospora</name>
    <dbReference type="NCBI Taxonomy" id="2813651"/>
    <lineage>
        <taxon>Eukaryota</taxon>
        <taxon>Fungi</taxon>
        <taxon>Dikarya</taxon>
        <taxon>Ascomycota</taxon>
        <taxon>Pezizomycotina</taxon>
        <taxon>Orbiliomycetes</taxon>
        <taxon>Orbiliales</taxon>
        <taxon>Orbiliaceae</taxon>
        <taxon>Orbilia</taxon>
    </lineage>
</organism>
<accession>A0A6G1M2F0</accession>
<feature type="domain" description="F-box" evidence="1">
    <location>
        <begin position="7"/>
        <end position="59"/>
    </location>
</feature>
<dbReference type="Proteomes" id="UP000483672">
    <property type="component" value="Unassembled WGS sequence"/>
</dbReference>
<evidence type="ECO:0000313" key="2">
    <source>
        <dbReference type="EMBL" id="KAF3187911.1"/>
    </source>
</evidence>
<evidence type="ECO:0000259" key="1">
    <source>
        <dbReference type="PROSITE" id="PS50181"/>
    </source>
</evidence>
<gene>
    <name evidence="4" type="ORF">TWF191_004902</name>
    <name evidence="3" type="ORF">TWF679_010906</name>
    <name evidence="2" type="ORF">TWF788_001375</name>
</gene>
<dbReference type="AlphaFoldDB" id="A0A6G1M2F0"/>
<dbReference type="EMBL" id="WIWT01000009">
    <property type="protein sequence ID" value="KAF3219437.1"/>
    <property type="molecule type" value="Genomic_DNA"/>
</dbReference>
<dbReference type="SUPFAM" id="SSF81383">
    <property type="entry name" value="F-box domain"/>
    <property type="match status" value="1"/>
</dbReference>
<proteinExistence type="predicted"/>
<dbReference type="EMBL" id="JAABOE010000012">
    <property type="protein sequence ID" value="KAF3187911.1"/>
    <property type="molecule type" value="Genomic_DNA"/>
</dbReference>
<evidence type="ECO:0000313" key="5">
    <source>
        <dbReference type="Proteomes" id="UP000479691"/>
    </source>
</evidence>
<comment type="caution">
    <text evidence="2">The sequence shown here is derived from an EMBL/GenBank/DDBJ whole genome shotgun (WGS) entry which is preliminary data.</text>
</comment>
<sequence>MVPNTGVLSFTRLPIEIEFSILDQLHWTQYHTASQVCKLWRKYLKRNAKPVCYHQWPRIFPKSPKRHDNLISQFRRMDISQYHSIRDNPPGFIFVHELIYRGGITFCVQTTPTGEDAGFGRPRDIYLPSYLADSMKSDGDRNREWRLFLGGMTFDGTYRRINTLAYLNHPVFPVAISSIAIDCFRYRYPEDKTLDYFIGHLRFMLNKNIPLVLQGIYTVRDLLELIRRSALEEVKGFWRDPASLVLVLKKPVLSETGTVYLSIGVAPTPVWKTIKERDGIHDWRKY</sequence>
<dbReference type="OrthoDB" id="5272216at2759"/>
<protein>
    <recommendedName>
        <fullName evidence="1">F-box domain-containing protein</fullName>
    </recommendedName>
</protein>
<evidence type="ECO:0000313" key="3">
    <source>
        <dbReference type="EMBL" id="KAF3219437.1"/>
    </source>
</evidence>
<reference evidence="5 6" key="1">
    <citation type="submission" date="2019-06" db="EMBL/GenBank/DDBJ databases">
        <authorList>
            <person name="Palmer J.M."/>
        </authorList>
    </citation>
    <scope>NUCLEOTIDE SEQUENCE [LARGE SCALE GENOMIC DNA]</scope>
    <source>
        <strain evidence="4 6">TWF191</strain>
        <strain evidence="3">TWF679</strain>
        <strain evidence="2 5">TWF788</strain>
    </source>
</reference>
<evidence type="ECO:0000313" key="4">
    <source>
        <dbReference type="EMBL" id="KAF3226243.1"/>
    </source>
</evidence>
<dbReference type="InterPro" id="IPR036047">
    <property type="entry name" value="F-box-like_dom_sf"/>
</dbReference>
<dbReference type="InterPro" id="IPR001810">
    <property type="entry name" value="F-box_dom"/>
</dbReference>
<dbReference type="Proteomes" id="UP000479691">
    <property type="component" value="Unassembled WGS sequence"/>
</dbReference>
<dbReference type="EMBL" id="WIPF01000024">
    <property type="protein sequence ID" value="KAF3226243.1"/>
    <property type="molecule type" value="Genomic_DNA"/>
</dbReference>
<evidence type="ECO:0000313" key="6">
    <source>
        <dbReference type="Proteomes" id="UP000483672"/>
    </source>
</evidence>
<dbReference type="Proteomes" id="UP000614610">
    <property type="component" value="Unassembled WGS sequence"/>
</dbReference>
<dbReference type="PROSITE" id="PS50181">
    <property type="entry name" value="FBOX"/>
    <property type="match status" value="1"/>
</dbReference>
<name>A0A6G1M2F0_ORBOL</name>